<dbReference type="Pfam" id="PF02696">
    <property type="entry name" value="SelO"/>
    <property type="match status" value="1"/>
</dbReference>
<evidence type="ECO:0000256" key="5">
    <source>
        <dbReference type="ARBA" id="ARBA00022723"/>
    </source>
</evidence>
<dbReference type="AlphaFoldDB" id="A0AAU0F3R9"/>
<accession>A0AAU0F3R9</accession>
<evidence type="ECO:0000256" key="7">
    <source>
        <dbReference type="ARBA" id="ARBA00022840"/>
    </source>
</evidence>
<evidence type="ECO:0000313" key="9">
    <source>
        <dbReference type="EMBL" id="WOC51983.1"/>
    </source>
</evidence>
<organism evidence="9 10">
    <name type="scientific">Bergeyella porcorum</name>
    <dbReference type="NCBI Taxonomy" id="1735111"/>
    <lineage>
        <taxon>Bacteria</taxon>
        <taxon>Pseudomonadati</taxon>
        <taxon>Bacteroidota</taxon>
        <taxon>Flavobacteriia</taxon>
        <taxon>Flavobacteriales</taxon>
        <taxon>Weeksellaceae</taxon>
        <taxon>Bergeyella</taxon>
    </lineage>
</organism>
<keyword evidence="10" id="KW-1185">Reference proteome</keyword>
<keyword evidence="6" id="KW-0547">Nucleotide-binding</keyword>
<keyword evidence="5" id="KW-0479">Metal-binding</keyword>
<dbReference type="GO" id="GO:0046872">
    <property type="term" value="F:metal ion binding"/>
    <property type="evidence" value="ECO:0007669"/>
    <property type="project" value="UniProtKB-KW"/>
</dbReference>
<evidence type="ECO:0000256" key="8">
    <source>
        <dbReference type="ARBA" id="ARBA00022842"/>
    </source>
</evidence>
<evidence type="ECO:0000256" key="2">
    <source>
        <dbReference type="ARBA" id="ARBA00009747"/>
    </source>
</evidence>
<name>A0AAU0F3R9_9FLAO</name>
<evidence type="ECO:0000256" key="6">
    <source>
        <dbReference type="ARBA" id="ARBA00022741"/>
    </source>
</evidence>
<dbReference type="PANTHER" id="PTHR32057:SF14">
    <property type="entry name" value="PROTEIN ADENYLYLTRANSFERASE SELO, MITOCHONDRIAL"/>
    <property type="match status" value="1"/>
</dbReference>
<proteinExistence type="inferred from homology"/>
<evidence type="ECO:0000256" key="4">
    <source>
        <dbReference type="ARBA" id="ARBA00022695"/>
    </source>
</evidence>
<gene>
    <name evidence="9" type="ORF">BPO_1336</name>
</gene>
<comment type="cofactor">
    <cofactor evidence="1">
        <name>Mg(2+)</name>
        <dbReference type="ChEBI" id="CHEBI:18420"/>
    </cofactor>
</comment>
<dbReference type="GO" id="GO:0005524">
    <property type="term" value="F:ATP binding"/>
    <property type="evidence" value="ECO:0007669"/>
    <property type="project" value="UniProtKB-KW"/>
</dbReference>
<keyword evidence="3" id="KW-0808">Transferase</keyword>
<evidence type="ECO:0000256" key="3">
    <source>
        <dbReference type="ARBA" id="ARBA00022679"/>
    </source>
</evidence>
<comment type="similarity">
    <text evidence="2">Belongs to the SELO family.</text>
</comment>
<dbReference type="InterPro" id="IPR003846">
    <property type="entry name" value="SelO"/>
</dbReference>
<keyword evidence="4" id="KW-0548">Nucleotidyltransferase</keyword>
<sequence>MKMLSKEIGLGTIETSEDKDFLNATALPQHITSYATAYAGHQFGQWAGQLGDGRASLPEKSLMPRE</sequence>
<dbReference type="EMBL" id="CP136426">
    <property type="protein sequence ID" value="WOC51983.1"/>
    <property type="molecule type" value="Genomic_DNA"/>
</dbReference>
<dbReference type="GO" id="GO:0070733">
    <property type="term" value="F:AMPylase activity"/>
    <property type="evidence" value="ECO:0007669"/>
    <property type="project" value="TreeGrafter"/>
</dbReference>
<evidence type="ECO:0000256" key="1">
    <source>
        <dbReference type="ARBA" id="ARBA00001946"/>
    </source>
</evidence>
<evidence type="ECO:0000313" key="10">
    <source>
        <dbReference type="Proteomes" id="UP001432059"/>
    </source>
</evidence>
<dbReference type="PANTHER" id="PTHR32057">
    <property type="entry name" value="PROTEIN ADENYLYLTRANSFERASE SELO, MITOCHONDRIAL"/>
    <property type="match status" value="1"/>
</dbReference>
<keyword evidence="7" id="KW-0067">ATP-binding</keyword>
<dbReference type="KEGG" id="bpor:BPO_1336"/>
<reference evidence="9" key="1">
    <citation type="submission" date="2023-10" db="EMBL/GenBank/DDBJ databases">
        <title>Characterization and whole genome sequencing of a novel strain of Bergeyella porcorum QD2021 isolated from pig.</title>
        <authorList>
            <person name="Liu G."/>
            <person name="Chen C."/>
            <person name="Han X."/>
        </authorList>
    </citation>
    <scope>NUCLEOTIDE SEQUENCE</scope>
    <source>
        <strain evidence="9">QD2021</strain>
    </source>
</reference>
<protein>
    <submittedName>
        <fullName evidence="9">Uncharacterized protein</fullName>
    </submittedName>
</protein>
<keyword evidence="8" id="KW-0460">Magnesium</keyword>
<dbReference type="Proteomes" id="UP001432059">
    <property type="component" value="Chromosome"/>
</dbReference>